<dbReference type="Pfam" id="PF05974">
    <property type="entry name" value="DUF892"/>
    <property type="match status" value="1"/>
</dbReference>
<dbReference type="InterPro" id="IPR047114">
    <property type="entry name" value="YciF"/>
</dbReference>
<gene>
    <name evidence="1" type="ORF">L1F33_02940</name>
</gene>
<accession>A0ABY5SZH0</accession>
<dbReference type="PANTHER" id="PTHR30565:SF9">
    <property type="entry name" value="PROTEIN YCIF"/>
    <property type="match status" value="1"/>
</dbReference>
<evidence type="ECO:0000313" key="1">
    <source>
        <dbReference type="EMBL" id="UVI39932.1"/>
    </source>
</evidence>
<dbReference type="Gene3D" id="1.20.1260.10">
    <property type="match status" value="1"/>
</dbReference>
<organism evidence="1 2">
    <name type="scientific">Qipengyuania spongiae</name>
    <dbReference type="NCBI Taxonomy" id="2909673"/>
    <lineage>
        <taxon>Bacteria</taxon>
        <taxon>Pseudomonadati</taxon>
        <taxon>Pseudomonadota</taxon>
        <taxon>Alphaproteobacteria</taxon>
        <taxon>Sphingomonadales</taxon>
        <taxon>Erythrobacteraceae</taxon>
        <taxon>Qipengyuania</taxon>
    </lineage>
</organism>
<proteinExistence type="predicted"/>
<keyword evidence="2" id="KW-1185">Reference proteome</keyword>
<dbReference type="InterPro" id="IPR012347">
    <property type="entry name" value="Ferritin-like"/>
</dbReference>
<name>A0ABY5SZH0_9SPHN</name>
<dbReference type="InterPro" id="IPR009078">
    <property type="entry name" value="Ferritin-like_SF"/>
</dbReference>
<dbReference type="EMBL" id="CP092471">
    <property type="protein sequence ID" value="UVI39932.1"/>
    <property type="molecule type" value="Genomic_DNA"/>
</dbReference>
<reference evidence="1" key="1">
    <citation type="submission" date="2022-02" db="EMBL/GenBank/DDBJ databases">
        <title>Qipengyuania spongiae sp. nov., isolated from marine sponge.</title>
        <authorList>
            <person name="Li Z."/>
            <person name="Zhang M."/>
        </authorList>
    </citation>
    <scope>NUCLEOTIDE SEQUENCE</scope>
    <source>
        <strain evidence="1">PHS-Z21</strain>
    </source>
</reference>
<dbReference type="RefSeq" id="WP_265559753.1">
    <property type="nucleotide sequence ID" value="NZ_CP092471.1"/>
</dbReference>
<dbReference type="SUPFAM" id="SSF47240">
    <property type="entry name" value="Ferritin-like"/>
    <property type="match status" value="1"/>
</dbReference>
<sequence length="166" mass="18510">MSAPENLTDCYIEELGDLWSANDQMVKVVRDLAEAAYDDDLAARLDKSADGIDRHTETLRELLEDCSEDSKERCKGMEGLVKEARKHALDQDFEDGEVRDVVIVAQYQRMCHYGICGFGTATAFAEALGKSDHVERLDAITADIYQADENMTDLAERSVNLAAKDE</sequence>
<evidence type="ECO:0000313" key="2">
    <source>
        <dbReference type="Proteomes" id="UP001065265"/>
    </source>
</evidence>
<dbReference type="InterPro" id="IPR010287">
    <property type="entry name" value="DUF892_YciF-like"/>
</dbReference>
<dbReference type="PANTHER" id="PTHR30565">
    <property type="entry name" value="PROTEIN YCIF"/>
    <property type="match status" value="1"/>
</dbReference>
<dbReference type="Proteomes" id="UP001065265">
    <property type="component" value="Chromosome"/>
</dbReference>
<protein>
    <submittedName>
        <fullName evidence="1">Ferritin-like domain-containing protein</fullName>
    </submittedName>
</protein>